<sequence>MLGEGVQVTLFGSRVDDAAKGGDVDLMIEVSQALPEPALVSARIASRVSRAMHGRKVDVLLKAPNLLEQPIHRIAAQHGVAL</sequence>
<comment type="caution">
    <text evidence="1">The sequence shown here is derived from an EMBL/GenBank/DDBJ whole genome shotgun (WGS) entry which is preliminary data.</text>
</comment>
<gene>
    <name evidence="1" type="ORF">B9Z37_14190</name>
</gene>
<dbReference type="SUPFAM" id="SSF81301">
    <property type="entry name" value="Nucleotidyltransferase"/>
    <property type="match status" value="1"/>
</dbReference>
<name>A0A315E375_9BURK</name>
<accession>A0A315E375</accession>
<dbReference type="InterPro" id="IPR043519">
    <property type="entry name" value="NT_sf"/>
</dbReference>
<protein>
    <submittedName>
        <fullName evidence="1">DNA polymerase III subunit beta</fullName>
    </submittedName>
</protein>
<evidence type="ECO:0000313" key="1">
    <source>
        <dbReference type="EMBL" id="PUE51559.1"/>
    </source>
</evidence>
<organism evidence="1 2">
    <name type="scientific">Limnohabitans parvus II-B4</name>
    <dbReference type="NCBI Taxonomy" id="1293052"/>
    <lineage>
        <taxon>Bacteria</taxon>
        <taxon>Pseudomonadati</taxon>
        <taxon>Pseudomonadota</taxon>
        <taxon>Betaproteobacteria</taxon>
        <taxon>Burkholderiales</taxon>
        <taxon>Comamonadaceae</taxon>
        <taxon>Limnohabitans</taxon>
    </lineage>
</organism>
<dbReference type="Gene3D" id="3.30.460.10">
    <property type="entry name" value="Beta Polymerase, domain 2"/>
    <property type="match status" value="1"/>
</dbReference>
<dbReference type="Proteomes" id="UP000250790">
    <property type="component" value="Unassembled WGS sequence"/>
</dbReference>
<dbReference type="AlphaFoldDB" id="A0A315E375"/>
<reference evidence="1 2" key="1">
    <citation type="submission" date="2017-04" db="EMBL/GenBank/DDBJ databases">
        <title>Unexpected and diverse lifestyles within the genus Limnohabitans.</title>
        <authorList>
            <person name="Kasalicky V."/>
            <person name="Mehrshad M."/>
            <person name="Andrei S.-A."/>
            <person name="Salcher M."/>
            <person name="Kratochvilova H."/>
            <person name="Simek K."/>
            <person name="Ghai R."/>
        </authorList>
    </citation>
    <scope>NUCLEOTIDE SEQUENCE [LARGE SCALE GENOMIC DNA]</scope>
    <source>
        <strain evidence="1 2">II-B4</strain>
    </source>
</reference>
<proteinExistence type="predicted"/>
<keyword evidence="2" id="KW-1185">Reference proteome</keyword>
<dbReference type="OrthoDB" id="14556at2"/>
<evidence type="ECO:0000313" key="2">
    <source>
        <dbReference type="Proteomes" id="UP000250790"/>
    </source>
</evidence>
<dbReference type="EMBL" id="NESN01000006">
    <property type="protein sequence ID" value="PUE51559.1"/>
    <property type="molecule type" value="Genomic_DNA"/>
</dbReference>